<protein>
    <submittedName>
        <fullName evidence="2">(spotted green pufferfish) hypothetical protein</fullName>
    </submittedName>
</protein>
<dbReference type="AlphaFoldDB" id="Q4SZC9"/>
<dbReference type="EMBL" id="CAAE01011717">
    <property type="protein sequence ID" value="CAF94003.1"/>
    <property type="molecule type" value="Genomic_DNA"/>
</dbReference>
<name>Q4SZC9_TETNG</name>
<reference evidence="2" key="2">
    <citation type="submission" date="2004-02" db="EMBL/GenBank/DDBJ databases">
        <authorList>
            <consortium name="Genoscope"/>
            <consortium name="Whitehead Institute Centre for Genome Research"/>
        </authorList>
    </citation>
    <scope>NUCLEOTIDE SEQUENCE</scope>
</reference>
<accession>Q4SZC9</accession>
<gene>
    <name evidence="2" type="ORF">GSTENG00009907001</name>
</gene>
<evidence type="ECO:0000313" key="2">
    <source>
        <dbReference type="EMBL" id="CAF94003.1"/>
    </source>
</evidence>
<dbReference type="KEGG" id="tng:GSTEN00009907G001"/>
<proteinExistence type="predicted"/>
<evidence type="ECO:0000256" key="1">
    <source>
        <dbReference type="SAM" id="SignalP"/>
    </source>
</evidence>
<feature type="signal peptide" evidence="1">
    <location>
        <begin position="1"/>
        <end position="16"/>
    </location>
</feature>
<comment type="caution">
    <text evidence="2">The sequence shown here is derived from an EMBL/GenBank/DDBJ whole genome shotgun (WGS) entry which is preliminary data.</text>
</comment>
<feature type="chain" id="PRO_5004243636" evidence="1">
    <location>
        <begin position="17"/>
        <end position="45"/>
    </location>
</feature>
<reference evidence="2" key="1">
    <citation type="journal article" date="2004" name="Nature">
        <title>Genome duplication in the teleost fish Tetraodon nigroviridis reveals the early vertebrate proto-karyotype.</title>
        <authorList>
            <person name="Jaillon O."/>
            <person name="Aury J.-M."/>
            <person name="Brunet F."/>
            <person name="Petit J.-L."/>
            <person name="Stange-Thomann N."/>
            <person name="Mauceli E."/>
            <person name="Bouneau L."/>
            <person name="Fischer C."/>
            <person name="Ozouf-Costaz C."/>
            <person name="Bernot A."/>
            <person name="Nicaud S."/>
            <person name="Jaffe D."/>
            <person name="Fisher S."/>
            <person name="Lutfalla G."/>
            <person name="Dossat C."/>
            <person name="Segurens B."/>
            <person name="Dasilva C."/>
            <person name="Salanoubat M."/>
            <person name="Levy M."/>
            <person name="Boudet N."/>
            <person name="Castellano S."/>
            <person name="Anthouard V."/>
            <person name="Jubin C."/>
            <person name="Castelli V."/>
            <person name="Katinka M."/>
            <person name="Vacherie B."/>
            <person name="Biemont C."/>
            <person name="Skalli Z."/>
            <person name="Cattolico L."/>
            <person name="Poulain J."/>
            <person name="De Berardinis V."/>
            <person name="Cruaud C."/>
            <person name="Duprat S."/>
            <person name="Brottier P."/>
            <person name="Coutanceau J.-P."/>
            <person name="Gouzy J."/>
            <person name="Parra G."/>
            <person name="Lardier G."/>
            <person name="Chapple C."/>
            <person name="McKernan K.J."/>
            <person name="McEwan P."/>
            <person name="Bosak S."/>
            <person name="Kellis M."/>
            <person name="Volff J.-N."/>
            <person name="Guigo R."/>
            <person name="Zody M.C."/>
            <person name="Mesirov J."/>
            <person name="Lindblad-Toh K."/>
            <person name="Birren B."/>
            <person name="Nusbaum C."/>
            <person name="Kahn D."/>
            <person name="Robinson-Rechavi M."/>
            <person name="Laudet V."/>
            <person name="Schachter V."/>
            <person name="Quetier F."/>
            <person name="Saurin W."/>
            <person name="Scarpelli C."/>
            <person name="Wincker P."/>
            <person name="Lander E.S."/>
            <person name="Weissenbach J."/>
            <person name="Roest Crollius H."/>
        </authorList>
    </citation>
    <scope>NUCLEOTIDE SEQUENCE [LARGE SCALE GENOMIC DNA]</scope>
</reference>
<keyword evidence="1" id="KW-0732">Signal</keyword>
<organism evidence="2">
    <name type="scientific">Tetraodon nigroviridis</name>
    <name type="common">Spotted green pufferfish</name>
    <name type="synonym">Chelonodon nigroviridis</name>
    <dbReference type="NCBI Taxonomy" id="99883"/>
    <lineage>
        <taxon>Eukaryota</taxon>
        <taxon>Metazoa</taxon>
        <taxon>Chordata</taxon>
        <taxon>Craniata</taxon>
        <taxon>Vertebrata</taxon>
        <taxon>Euteleostomi</taxon>
        <taxon>Actinopterygii</taxon>
        <taxon>Neopterygii</taxon>
        <taxon>Teleostei</taxon>
        <taxon>Neoteleostei</taxon>
        <taxon>Acanthomorphata</taxon>
        <taxon>Eupercaria</taxon>
        <taxon>Tetraodontiformes</taxon>
        <taxon>Tetradontoidea</taxon>
        <taxon>Tetraodontidae</taxon>
        <taxon>Tetraodon</taxon>
    </lineage>
</organism>
<sequence>MAFMSLWMVFRLSCVTEITFIHTADFTSYIGGMPCDLLKPQSDEL</sequence>